<dbReference type="OrthoDB" id="413460at2759"/>
<dbReference type="PANTHER" id="PTHR45629:SF7">
    <property type="entry name" value="DNA EXCISION REPAIR PROTEIN ERCC-6-RELATED"/>
    <property type="match status" value="1"/>
</dbReference>
<feature type="domain" description="Helicase ATP-binding" evidence="7">
    <location>
        <begin position="549"/>
        <end position="744"/>
    </location>
</feature>
<dbReference type="InterPro" id="IPR023214">
    <property type="entry name" value="HAD_sf"/>
</dbReference>
<dbReference type="GO" id="GO:0005634">
    <property type="term" value="C:nucleus"/>
    <property type="evidence" value="ECO:0007669"/>
    <property type="project" value="UniProtKB-SubCell"/>
</dbReference>
<feature type="compositionally biased region" description="Acidic residues" evidence="6">
    <location>
        <begin position="454"/>
        <end position="463"/>
    </location>
</feature>
<keyword evidence="3" id="KW-0378">Hydrolase</keyword>
<dbReference type="GO" id="GO:0016791">
    <property type="term" value="F:phosphatase activity"/>
    <property type="evidence" value="ECO:0007669"/>
    <property type="project" value="UniProtKB-ARBA"/>
</dbReference>
<keyword evidence="10" id="KW-1185">Reference proteome</keyword>
<dbReference type="GO" id="GO:0005524">
    <property type="term" value="F:ATP binding"/>
    <property type="evidence" value="ECO:0007669"/>
    <property type="project" value="InterPro"/>
</dbReference>
<proteinExistence type="predicted"/>
<gene>
    <name evidence="9" type="ORF">EST38_g10319</name>
</gene>
<evidence type="ECO:0000256" key="4">
    <source>
        <dbReference type="ARBA" id="ARBA00022840"/>
    </source>
</evidence>
<dbReference type="Gene3D" id="3.40.50.1000">
    <property type="entry name" value="HAD superfamily/HAD-like"/>
    <property type="match status" value="1"/>
</dbReference>
<evidence type="ECO:0000259" key="7">
    <source>
        <dbReference type="PROSITE" id="PS51192"/>
    </source>
</evidence>
<evidence type="ECO:0000259" key="8">
    <source>
        <dbReference type="PROSITE" id="PS51194"/>
    </source>
</evidence>
<dbReference type="Proteomes" id="UP000290288">
    <property type="component" value="Unassembled WGS sequence"/>
</dbReference>
<evidence type="ECO:0000256" key="2">
    <source>
        <dbReference type="ARBA" id="ARBA00022741"/>
    </source>
</evidence>
<dbReference type="Pfam" id="PF00176">
    <property type="entry name" value="SNF2-rel_dom"/>
    <property type="match status" value="1"/>
</dbReference>
<evidence type="ECO:0000256" key="6">
    <source>
        <dbReference type="SAM" id="MobiDB-lite"/>
    </source>
</evidence>
<evidence type="ECO:0000313" key="10">
    <source>
        <dbReference type="Proteomes" id="UP000290288"/>
    </source>
</evidence>
<dbReference type="PROSITE" id="PS51192">
    <property type="entry name" value="HELICASE_ATP_BIND_1"/>
    <property type="match status" value="1"/>
</dbReference>
<feature type="domain" description="Helicase C-terminal" evidence="8">
    <location>
        <begin position="929"/>
        <end position="1081"/>
    </location>
</feature>
<dbReference type="InterPro" id="IPR014001">
    <property type="entry name" value="Helicase_ATP-bd"/>
</dbReference>
<evidence type="ECO:0000256" key="1">
    <source>
        <dbReference type="ARBA" id="ARBA00004123"/>
    </source>
</evidence>
<feature type="compositionally biased region" description="Basic and acidic residues" evidence="6">
    <location>
        <begin position="304"/>
        <end position="314"/>
    </location>
</feature>
<evidence type="ECO:0000313" key="9">
    <source>
        <dbReference type="EMBL" id="RXW15536.1"/>
    </source>
</evidence>
<comment type="subcellular location">
    <subcellularLocation>
        <location evidence="1">Nucleus</location>
    </subcellularLocation>
</comment>
<dbReference type="Pfam" id="PF00271">
    <property type="entry name" value="Helicase_C"/>
    <property type="match status" value="1"/>
</dbReference>
<evidence type="ECO:0000256" key="5">
    <source>
        <dbReference type="ARBA" id="ARBA00023242"/>
    </source>
</evidence>
<dbReference type="SFLD" id="SFLDS00003">
    <property type="entry name" value="Haloacid_Dehalogenase"/>
    <property type="match status" value="1"/>
</dbReference>
<dbReference type="FunFam" id="3.40.50.10810:FF:000019">
    <property type="entry name" value="DNA excision repair protein ERCC-6-like 2 isoform X1"/>
    <property type="match status" value="1"/>
</dbReference>
<dbReference type="InterPro" id="IPR023198">
    <property type="entry name" value="PGP-like_dom2"/>
</dbReference>
<feature type="compositionally biased region" description="Basic and acidic residues" evidence="6">
    <location>
        <begin position="431"/>
        <end position="453"/>
    </location>
</feature>
<dbReference type="Gene3D" id="3.40.50.10810">
    <property type="entry name" value="Tandem AAA-ATPase domain"/>
    <property type="match status" value="1"/>
</dbReference>
<dbReference type="InterPro" id="IPR036412">
    <property type="entry name" value="HAD-like_sf"/>
</dbReference>
<dbReference type="InterPro" id="IPR049730">
    <property type="entry name" value="SNF2/RAD54-like_C"/>
</dbReference>
<dbReference type="Gene3D" id="3.40.50.300">
    <property type="entry name" value="P-loop containing nucleotide triphosphate hydrolases"/>
    <property type="match status" value="1"/>
</dbReference>
<feature type="compositionally biased region" description="Acidic residues" evidence="6">
    <location>
        <begin position="480"/>
        <end position="496"/>
    </location>
</feature>
<dbReference type="Pfam" id="PF13419">
    <property type="entry name" value="HAD_2"/>
    <property type="match status" value="1"/>
</dbReference>
<sequence length="1294" mass="143813">MSPSVVQAKVVPGTASLFDMDGTLIDSSAGLEGAWEAFKETYPHIDVPHILEGMHIYGAFVRWTIYATTSEAIRFEQTIVTSASANGRPGIIRLPGVNEAMGALISRRHLPNPSWAICTSSTKVYSTLALTTSDIPIPEVLVTSETVENGKPNPDPYLLGAKLCGVDPADCIVIEDSPNGIRSGLAAGCKVVGILTSHSRESVEAVKPSWVAQDLSQLRFALTNAGVELQHEEYRYNHTPPYIASLMAEPMKKSNAYAKRTLSSIPAPLEFDSDSDFAPGVYIEEPKSKKLTKKKSAKSTGRRSPTEKLFEPSRKATGKTSKSKGKRAVYYNEPNPLQAYFADEEIDLESASEDEEKAKGKNEGEDEEEEEEIDYDMSEGERDLSPRPKLIKPTPSMAKPQPPAAASVSEDSVTEPESEPESEPPTLKRKALSEFETAAKRPKIAPDENHDDSVTEPESEEEQPPGPPQLRATGKASLAVDDDSVTESESDSDLDENSTPLRPKPGFPLAPGQTTKPAFILDKAQNIKVPAAINTYIRPYQRDGIEFFYRQYSDSRGGLLGDDMGLGKTIQVISFLSAIMKKDGAPTDRNRRRKYVSRLQDGDDWKKHRKLPPANAKWPTCLIIAPSTVVHNWEREFETWGYFEVGMYNGTPKEREPVLRDFKMGRLDVVVTTFDLARRDIENLCDLAWTCVIVDEVHRVKNESSKITNAFHQFACPRRFGLTGTAIQNSYQELFTILDWTNPGRLGTSRQWRGFVSKPLTLGQSATATEQERAKGMVVARILRDKLLPNFFLRRTKDIIKDQLPKKTDNVVFCPLTPKQIMAYKEILKMDAVENLINRDKPCTCGSRKSRKTCCHPFVAGDLFKFMSILIKVSNHLGLILPGPKDTPDQTARNRALAEIAFPDGNIPKYGVAMMKPEYCGKLATTEILLKQWKKADSKNKVLIFTKSVKLLEMLEFHLNTKGFRFVKLDGSTKQSDRMPMIDRFHDDPSIYIFLISTLAGGTGLNLTGANKVIIFDPNWNPAHDLQAMDRAFRFGQTRDVAVYRLLGAGSVEELIYARQIYKQQQMAIGYDASVQTRYFKGVQGDNTKRGELFGLENIFKLHEDKLATKMAIEDANLAQLDWALANLGGSRSKKAQTSPKSELAEAEAKIGKEDAGLHGLGALLFDDTLPSAESTEQDDIQRTLNTIGVKYSHLNDQILVPSRIEEERTKRTILNTKKRKTKEGKSTEAAPAAAAPPKPEWPPRRKHHKYKNQPPPSNPQPSGNDLVATRWDALVGMGIITCQAQAPVFAQEL</sequence>
<feature type="compositionally biased region" description="Acidic residues" evidence="6">
    <location>
        <begin position="342"/>
        <end position="355"/>
    </location>
</feature>
<dbReference type="SUPFAM" id="SSF52540">
    <property type="entry name" value="P-loop containing nucleoside triphosphate hydrolases"/>
    <property type="match status" value="2"/>
</dbReference>
<dbReference type="InterPro" id="IPR038718">
    <property type="entry name" value="SNF2-like_sf"/>
</dbReference>
<dbReference type="EMBL" id="SDEE01000541">
    <property type="protein sequence ID" value="RXW15536.1"/>
    <property type="molecule type" value="Genomic_DNA"/>
</dbReference>
<dbReference type="InterPro" id="IPR000330">
    <property type="entry name" value="SNF2_N"/>
</dbReference>
<feature type="compositionally biased region" description="Acidic residues" evidence="6">
    <location>
        <begin position="412"/>
        <end position="422"/>
    </location>
</feature>
<accession>A0A4Q2DA48</accession>
<feature type="compositionally biased region" description="Basic residues" evidence="6">
    <location>
        <begin position="289"/>
        <end position="301"/>
    </location>
</feature>
<dbReference type="SMART" id="SM00487">
    <property type="entry name" value="DEXDc"/>
    <property type="match status" value="1"/>
</dbReference>
<reference evidence="9 10" key="1">
    <citation type="submission" date="2019-01" db="EMBL/GenBank/DDBJ databases">
        <title>Draft genome sequence of Psathyrella aberdarensis IHI B618.</title>
        <authorList>
            <person name="Buettner E."/>
            <person name="Kellner H."/>
        </authorList>
    </citation>
    <scope>NUCLEOTIDE SEQUENCE [LARGE SCALE GENOMIC DNA]</scope>
    <source>
        <strain evidence="9 10">IHI B618</strain>
    </source>
</reference>
<keyword evidence="5" id="KW-0539">Nucleus</keyword>
<evidence type="ECO:0000256" key="3">
    <source>
        <dbReference type="ARBA" id="ARBA00022801"/>
    </source>
</evidence>
<protein>
    <submittedName>
        <fullName evidence="9">Uncharacterized protein</fullName>
    </submittedName>
</protein>
<dbReference type="PANTHER" id="PTHR45629">
    <property type="entry name" value="SNF2/RAD54 FAMILY MEMBER"/>
    <property type="match status" value="1"/>
</dbReference>
<dbReference type="InterPro" id="IPR050496">
    <property type="entry name" value="SNF2_RAD54_helicase_repair"/>
</dbReference>
<dbReference type="CDD" id="cd18793">
    <property type="entry name" value="SF2_C_SNF"/>
    <property type="match status" value="1"/>
</dbReference>
<feature type="region of interest" description="Disordered" evidence="6">
    <location>
        <begin position="1211"/>
        <end position="1267"/>
    </location>
</feature>
<dbReference type="PROSITE" id="PS51194">
    <property type="entry name" value="HELICASE_CTER"/>
    <property type="match status" value="1"/>
</dbReference>
<dbReference type="InterPro" id="IPR006439">
    <property type="entry name" value="HAD-SF_hydro_IA"/>
</dbReference>
<dbReference type="SFLD" id="SFLDG01129">
    <property type="entry name" value="C1.5:_HAD__Beta-PGM__Phosphata"/>
    <property type="match status" value="1"/>
</dbReference>
<keyword evidence="2" id="KW-0547">Nucleotide-binding</keyword>
<dbReference type="Gene3D" id="1.10.150.240">
    <property type="entry name" value="Putative phosphatase, domain 2"/>
    <property type="match status" value="1"/>
</dbReference>
<name>A0A4Q2DA48_9AGAR</name>
<comment type="caution">
    <text evidence="9">The sequence shown here is derived from an EMBL/GenBank/DDBJ whole genome shotgun (WGS) entry which is preliminary data.</text>
</comment>
<keyword evidence="4" id="KW-0067">ATP-binding</keyword>
<dbReference type="SMART" id="SM00490">
    <property type="entry name" value="HELICc"/>
    <property type="match status" value="1"/>
</dbReference>
<feature type="region of interest" description="Disordered" evidence="6">
    <location>
        <begin position="289"/>
        <end position="513"/>
    </location>
</feature>
<dbReference type="InterPro" id="IPR027417">
    <property type="entry name" value="P-loop_NTPase"/>
</dbReference>
<feature type="compositionally biased region" description="Acidic residues" evidence="6">
    <location>
        <begin position="364"/>
        <end position="378"/>
    </location>
</feature>
<dbReference type="NCBIfam" id="TIGR01509">
    <property type="entry name" value="HAD-SF-IA-v3"/>
    <property type="match status" value="1"/>
</dbReference>
<dbReference type="STRING" id="2316362.A0A4Q2DA48"/>
<dbReference type="SUPFAM" id="SSF56784">
    <property type="entry name" value="HAD-like"/>
    <property type="match status" value="1"/>
</dbReference>
<dbReference type="InterPro" id="IPR041492">
    <property type="entry name" value="HAD_2"/>
</dbReference>
<dbReference type="InterPro" id="IPR001650">
    <property type="entry name" value="Helicase_C-like"/>
</dbReference>
<organism evidence="9 10">
    <name type="scientific">Candolleomyces aberdarensis</name>
    <dbReference type="NCBI Taxonomy" id="2316362"/>
    <lineage>
        <taxon>Eukaryota</taxon>
        <taxon>Fungi</taxon>
        <taxon>Dikarya</taxon>
        <taxon>Basidiomycota</taxon>
        <taxon>Agaricomycotina</taxon>
        <taxon>Agaricomycetes</taxon>
        <taxon>Agaricomycetidae</taxon>
        <taxon>Agaricales</taxon>
        <taxon>Agaricineae</taxon>
        <taxon>Psathyrellaceae</taxon>
        <taxon>Candolleomyces</taxon>
    </lineage>
</organism>